<feature type="region of interest" description="Disordered" evidence="1">
    <location>
        <begin position="175"/>
        <end position="239"/>
    </location>
</feature>
<evidence type="ECO:0000313" key="2">
    <source>
        <dbReference type="EMBL" id="KAB8305000.1"/>
    </source>
</evidence>
<proteinExistence type="predicted"/>
<organism evidence="2 3">
    <name type="scientific">Monilinia laxa</name>
    <name type="common">Brown rot fungus</name>
    <name type="synonym">Sclerotinia laxa</name>
    <dbReference type="NCBI Taxonomy" id="61186"/>
    <lineage>
        <taxon>Eukaryota</taxon>
        <taxon>Fungi</taxon>
        <taxon>Dikarya</taxon>
        <taxon>Ascomycota</taxon>
        <taxon>Pezizomycotina</taxon>
        <taxon>Leotiomycetes</taxon>
        <taxon>Helotiales</taxon>
        <taxon>Sclerotiniaceae</taxon>
        <taxon>Monilinia</taxon>
    </lineage>
</organism>
<sequence>MSSPEATKMDTDELKLLRHLGSEVSTLRQVYGFTLEIRYSGEGHNRSLTTAYATLKGGCLAIKSCPVFRTQDICYGNSEAKADIYPQIVQWFKDNSANLLMNYKEEVQYLDLRARLLISQAKGNTITNDLDAHILNNISNGVQLKTNQEQTAAQTSGMKVDVSIISGDMAQLQLQTTGGNNGRGTKKARVNDPEIAGSGIGITKKPSKRAKRKAKRREIRRANTLSANAEPLIQSPKSP</sequence>
<evidence type="ECO:0000313" key="3">
    <source>
        <dbReference type="Proteomes" id="UP000326757"/>
    </source>
</evidence>
<protein>
    <submittedName>
        <fullName evidence="2">Uncharacterized protein</fullName>
    </submittedName>
</protein>
<reference evidence="2 3" key="1">
    <citation type="submission" date="2019-06" db="EMBL/GenBank/DDBJ databases">
        <title>Genome Sequence of the Brown Rot Fungal Pathogen Monilinia laxa.</title>
        <authorList>
            <person name="De Miccolis Angelini R.M."/>
            <person name="Landi L."/>
            <person name="Abate D."/>
            <person name="Pollastro S."/>
            <person name="Romanazzi G."/>
            <person name="Faretra F."/>
        </authorList>
    </citation>
    <scope>NUCLEOTIDE SEQUENCE [LARGE SCALE GENOMIC DNA]</scope>
    <source>
        <strain evidence="2 3">Mlax316</strain>
    </source>
</reference>
<dbReference type="AlphaFoldDB" id="A0A5N6KMD6"/>
<dbReference type="EMBL" id="VIGI01000001">
    <property type="protein sequence ID" value="KAB8305000.1"/>
    <property type="molecule type" value="Genomic_DNA"/>
</dbReference>
<evidence type="ECO:0000256" key="1">
    <source>
        <dbReference type="SAM" id="MobiDB-lite"/>
    </source>
</evidence>
<dbReference type="Proteomes" id="UP000326757">
    <property type="component" value="Unassembled WGS sequence"/>
</dbReference>
<feature type="compositionally biased region" description="Basic residues" evidence="1">
    <location>
        <begin position="205"/>
        <end position="219"/>
    </location>
</feature>
<accession>A0A5N6KMD6</accession>
<gene>
    <name evidence="2" type="ORF">EYC80_004307</name>
</gene>
<name>A0A5N6KMD6_MONLA</name>
<keyword evidence="3" id="KW-1185">Reference proteome</keyword>
<dbReference type="OrthoDB" id="3526266at2759"/>
<comment type="caution">
    <text evidence="2">The sequence shown here is derived from an EMBL/GenBank/DDBJ whole genome shotgun (WGS) entry which is preliminary data.</text>
</comment>